<evidence type="ECO:0000313" key="2">
    <source>
        <dbReference type="EMBL" id="CAD7079873.1"/>
    </source>
</evidence>
<feature type="compositionally biased region" description="Basic and acidic residues" evidence="1">
    <location>
        <begin position="284"/>
        <end position="296"/>
    </location>
</feature>
<evidence type="ECO:0000313" key="3">
    <source>
        <dbReference type="Proteomes" id="UP000594454"/>
    </source>
</evidence>
<proteinExistence type="predicted"/>
<feature type="compositionally biased region" description="Basic and acidic residues" evidence="1">
    <location>
        <begin position="243"/>
        <end position="276"/>
    </location>
</feature>
<feature type="compositionally biased region" description="Basic residues" evidence="1">
    <location>
        <begin position="167"/>
        <end position="177"/>
    </location>
</feature>
<feature type="compositionally biased region" description="Basic and acidic residues" evidence="1">
    <location>
        <begin position="306"/>
        <end position="318"/>
    </location>
</feature>
<evidence type="ECO:0000256" key="1">
    <source>
        <dbReference type="SAM" id="MobiDB-lite"/>
    </source>
</evidence>
<feature type="compositionally biased region" description="Basic and acidic residues" evidence="1">
    <location>
        <begin position="132"/>
        <end position="145"/>
    </location>
</feature>
<dbReference type="EMBL" id="LR899009">
    <property type="protein sequence ID" value="CAD7079873.1"/>
    <property type="molecule type" value="Genomic_DNA"/>
</dbReference>
<feature type="compositionally biased region" description="Basic and acidic residues" evidence="1">
    <location>
        <begin position="479"/>
        <end position="494"/>
    </location>
</feature>
<dbReference type="Proteomes" id="UP000594454">
    <property type="component" value="Chromosome 1"/>
</dbReference>
<feature type="region of interest" description="Disordered" evidence="1">
    <location>
        <begin position="79"/>
        <end position="506"/>
    </location>
</feature>
<name>A0A7R8UFH1_HERIL</name>
<dbReference type="InParanoid" id="A0A7R8UFH1"/>
<keyword evidence="3" id="KW-1185">Reference proteome</keyword>
<dbReference type="AlphaFoldDB" id="A0A7R8UFH1"/>
<feature type="compositionally biased region" description="Basic and acidic residues" evidence="1">
    <location>
        <begin position="452"/>
        <end position="467"/>
    </location>
</feature>
<gene>
    <name evidence="2" type="ORF">HERILL_LOCUS3060</name>
</gene>
<reference evidence="2 3" key="1">
    <citation type="submission" date="2020-11" db="EMBL/GenBank/DDBJ databases">
        <authorList>
            <person name="Wallbank WR R."/>
            <person name="Pardo Diaz C."/>
            <person name="Kozak K."/>
            <person name="Martin S."/>
            <person name="Jiggins C."/>
            <person name="Moest M."/>
            <person name="Warren A I."/>
            <person name="Generalovic N T."/>
            <person name="Byers J.R.P. K."/>
            <person name="Montejo-Kovacevich G."/>
            <person name="Yen C E."/>
        </authorList>
    </citation>
    <scope>NUCLEOTIDE SEQUENCE [LARGE SCALE GENOMIC DNA]</scope>
</reference>
<feature type="compositionally biased region" description="Basic and acidic residues" evidence="1">
    <location>
        <begin position="178"/>
        <end position="208"/>
    </location>
</feature>
<feature type="compositionally biased region" description="Basic residues" evidence="1">
    <location>
        <begin position="122"/>
        <end position="131"/>
    </location>
</feature>
<organism evidence="2 3">
    <name type="scientific">Hermetia illucens</name>
    <name type="common">Black soldier fly</name>
    <dbReference type="NCBI Taxonomy" id="343691"/>
    <lineage>
        <taxon>Eukaryota</taxon>
        <taxon>Metazoa</taxon>
        <taxon>Ecdysozoa</taxon>
        <taxon>Arthropoda</taxon>
        <taxon>Hexapoda</taxon>
        <taxon>Insecta</taxon>
        <taxon>Pterygota</taxon>
        <taxon>Neoptera</taxon>
        <taxon>Endopterygota</taxon>
        <taxon>Diptera</taxon>
        <taxon>Brachycera</taxon>
        <taxon>Stratiomyomorpha</taxon>
        <taxon>Stratiomyidae</taxon>
        <taxon>Hermetiinae</taxon>
        <taxon>Hermetia</taxon>
    </lineage>
</organism>
<feature type="compositionally biased region" description="Basic and acidic residues" evidence="1">
    <location>
        <begin position="350"/>
        <end position="362"/>
    </location>
</feature>
<sequence>MNNICETLQAVVTLNSESVSTNKGCCACNKCPICLIRRLCKETWDRYQQEVKPRQERYSVFEGGPLPVRASFTTITPGITTDRSLDQRTAGYQKSPSEIGITKRSKIGKKDDQESDEDIVRKQIKKKTKKQKISDDESEVDTRKGDKLKKVKKGQLPSETDLNKSAAKGKKGTKGKAKTLEEKSDEDLGKDIKSRKVKKGKIEDELQANKKKGGGVSKATKRKDDEQADNEGQKVAKSKKSKKGEEKEDDLQRDKRKDKVSKGGKKKIEDESEIPKGTRKGKKGHVEEDLQTDKKKVTAVPKGGKKKAEDQVDDEVPKRGKAKKDKKGQSQENLQIDNKKRGGVSKGGKKKIEQDSVDEIRKGSKLRKGRKEQLIIELDVDRKKEAKVPKGGKKTIYSDQLEDTLPKAGKPSRTDKKSKRQGRIDDDEPYAKGKNAVKDTMKAAKSIDTFGDGDKARSRSKNKREIVMDASARQRGRNAMKDTNIDRGDQERTTKFSNRNGRMARRSDTDIVARRGGKYRSKSAKKGYLSDDDTSFDASLDELPVKKGKGRILLAPDYMRLRLEQSDLKRMTMQHVICPPPCQPSTSSMTPCPCDPCGAMNYCCPPLDCL</sequence>
<accession>A0A7R8UFH1</accession>
<feature type="compositionally biased region" description="Basic and acidic residues" evidence="1">
    <location>
        <begin position="371"/>
        <end position="388"/>
    </location>
</feature>
<protein>
    <submittedName>
        <fullName evidence="2">Uncharacterized protein</fullName>
    </submittedName>
</protein>